<evidence type="ECO:0000256" key="3">
    <source>
        <dbReference type="ARBA" id="ARBA00008981"/>
    </source>
</evidence>
<keyword evidence="4 7" id="KW-0663">Pyridoxal phosphate</keyword>
<name>A0ABT6FKC1_9BACT</name>
<dbReference type="InterPro" id="IPR015424">
    <property type="entry name" value="PyrdxlP-dep_Trfase"/>
</dbReference>
<dbReference type="CDD" id="cd00610">
    <property type="entry name" value="OAT_like"/>
    <property type="match status" value="1"/>
</dbReference>
<keyword evidence="7" id="KW-0963">Cytoplasm</keyword>
<gene>
    <name evidence="7 8" type="primary">hemL</name>
    <name evidence="8" type="ORF">PZE19_30075</name>
</gene>
<dbReference type="EC" id="5.4.3.8" evidence="7"/>
<keyword evidence="6 7" id="KW-0627">Porphyrin biosynthesis</keyword>
<evidence type="ECO:0000256" key="6">
    <source>
        <dbReference type="ARBA" id="ARBA00023244"/>
    </source>
</evidence>
<dbReference type="PANTHER" id="PTHR43713:SF3">
    <property type="entry name" value="GLUTAMATE-1-SEMIALDEHYDE 2,1-AMINOMUTASE 1, CHLOROPLASTIC-RELATED"/>
    <property type="match status" value="1"/>
</dbReference>
<dbReference type="InterPro" id="IPR015421">
    <property type="entry name" value="PyrdxlP-dep_Trfase_major"/>
</dbReference>
<dbReference type="RefSeq" id="WP_277864301.1">
    <property type="nucleotide sequence ID" value="NZ_JARRAG010000002.1"/>
</dbReference>
<comment type="subcellular location">
    <subcellularLocation>
        <location evidence="7">Cytoplasm</location>
    </subcellularLocation>
</comment>
<feature type="modified residue" description="N6-(pyridoxal phosphate)lysine" evidence="7">
    <location>
        <position position="279"/>
    </location>
</feature>
<dbReference type="InterPro" id="IPR004639">
    <property type="entry name" value="4pyrrol_synth_GluAld_NH2Trfase"/>
</dbReference>
<dbReference type="InterPro" id="IPR015422">
    <property type="entry name" value="PyrdxlP-dep_Trfase_small"/>
</dbReference>
<dbReference type="InterPro" id="IPR005814">
    <property type="entry name" value="Aminotrans_3"/>
</dbReference>
<reference evidence="8 9" key="1">
    <citation type="submission" date="2023-03" db="EMBL/GenBank/DDBJ databases">
        <title>Paludisphaera mucosa sp. nov. a novel planctomycete from northern fen.</title>
        <authorList>
            <person name="Ivanova A."/>
        </authorList>
    </citation>
    <scope>NUCLEOTIDE SEQUENCE [LARGE SCALE GENOMIC DNA]</scope>
    <source>
        <strain evidence="8 9">Pla2</strain>
    </source>
</reference>
<evidence type="ECO:0000256" key="5">
    <source>
        <dbReference type="ARBA" id="ARBA00023235"/>
    </source>
</evidence>
<dbReference type="Gene3D" id="3.90.1150.10">
    <property type="entry name" value="Aspartate Aminotransferase, domain 1"/>
    <property type="match status" value="1"/>
</dbReference>
<evidence type="ECO:0000256" key="7">
    <source>
        <dbReference type="HAMAP-Rule" id="MF_00375"/>
    </source>
</evidence>
<comment type="caution">
    <text evidence="8">The sequence shown here is derived from an EMBL/GenBank/DDBJ whole genome shotgun (WGS) entry which is preliminary data.</text>
</comment>
<comment type="similarity">
    <text evidence="3 7">Belongs to the class-III pyridoxal-phosphate-dependent aminotransferase family. HemL subfamily.</text>
</comment>
<sequence length="441" mass="46061">MPAPTPALSRPDYRLPKSSEAFARAAKVIPGGVNSPARAFGAVGGEPPFMARAEGAYLHDIDGHKYIDYIGSWGPMIVGHAHPRVRAAVSDALVLGSSFGAPTVREAEIAEVVAAAVPSIAMARFVSSGTEATMSAIRVARGVTGRDKIVKMAGCYHGHADCLLIQAGSAATTLGTPNSPGVTAGAAADTLLCPFNDAEAVRRILEANPGRVAAVLLEPIAGNMGLVPPRPGYLETLRELTAKHETLLIFDEVMTGFRVAYGGAQERYGVTPDVTALGKIIGGGLPAAAYGASSEIMHRVSPTGPIYQAGTLSGNPLAMAAGLATLELLREPGLYDRLEALSARLAEGLEKAARDAGVPHVVQRVGSMLTLFFHDGPVHDYEDAKRSDTALFARFFWEMLARGVYLPCSQFEAAFVSAAHTEADVDHTVAAARESLAAVVG</sequence>
<accession>A0ABT6FKC1</accession>
<dbReference type="Proteomes" id="UP001216907">
    <property type="component" value="Unassembled WGS sequence"/>
</dbReference>
<evidence type="ECO:0000313" key="9">
    <source>
        <dbReference type="Proteomes" id="UP001216907"/>
    </source>
</evidence>
<evidence type="ECO:0000256" key="2">
    <source>
        <dbReference type="ARBA" id="ARBA00004819"/>
    </source>
</evidence>
<dbReference type="Pfam" id="PF00202">
    <property type="entry name" value="Aminotran_3"/>
    <property type="match status" value="1"/>
</dbReference>
<keyword evidence="5 7" id="KW-0413">Isomerase</keyword>
<dbReference type="SUPFAM" id="SSF53383">
    <property type="entry name" value="PLP-dependent transferases"/>
    <property type="match status" value="1"/>
</dbReference>
<keyword evidence="9" id="KW-1185">Reference proteome</keyword>
<dbReference type="PROSITE" id="PS00600">
    <property type="entry name" value="AA_TRANSFER_CLASS_3"/>
    <property type="match status" value="1"/>
</dbReference>
<comment type="catalytic activity">
    <reaction evidence="7">
        <text>(S)-4-amino-5-oxopentanoate = 5-aminolevulinate</text>
        <dbReference type="Rhea" id="RHEA:14265"/>
        <dbReference type="ChEBI" id="CHEBI:57501"/>
        <dbReference type="ChEBI" id="CHEBI:356416"/>
        <dbReference type="EC" id="5.4.3.8"/>
    </reaction>
</comment>
<evidence type="ECO:0000256" key="4">
    <source>
        <dbReference type="ARBA" id="ARBA00022898"/>
    </source>
</evidence>
<dbReference type="GO" id="GO:0042286">
    <property type="term" value="F:glutamate-1-semialdehyde 2,1-aminomutase activity"/>
    <property type="evidence" value="ECO:0007669"/>
    <property type="project" value="UniProtKB-EC"/>
</dbReference>
<comment type="cofactor">
    <cofactor evidence="1 7">
        <name>pyridoxal 5'-phosphate</name>
        <dbReference type="ChEBI" id="CHEBI:597326"/>
    </cofactor>
</comment>
<comment type="subunit">
    <text evidence="7">Homodimer.</text>
</comment>
<dbReference type="HAMAP" id="MF_00375">
    <property type="entry name" value="HemL_aminotrans_3"/>
    <property type="match status" value="1"/>
</dbReference>
<dbReference type="PANTHER" id="PTHR43713">
    <property type="entry name" value="GLUTAMATE-1-SEMIALDEHYDE 2,1-AMINOMUTASE"/>
    <property type="match status" value="1"/>
</dbReference>
<dbReference type="NCBIfam" id="TIGR00713">
    <property type="entry name" value="hemL"/>
    <property type="match status" value="1"/>
</dbReference>
<protein>
    <recommendedName>
        <fullName evidence="7">Glutamate-1-semialdehyde 2,1-aminomutase</fullName>
        <shortName evidence="7">GSA</shortName>
        <ecNumber evidence="7">5.4.3.8</ecNumber>
    </recommendedName>
    <alternativeName>
        <fullName evidence="7">Glutamate-1-semialdehyde aminotransferase</fullName>
        <shortName evidence="7">GSA-AT</shortName>
    </alternativeName>
</protein>
<organism evidence="8 9">
    <name type="scientific">Paludisphaera mucosa</name>
    <dbReference type="NCBI Taxonomy" id="3030827"/>
    <lineage>
        <taxon>Bacteria</taxon>
        <taxon>Pseudomonadati</taxon>
        <taxon>Planctomycetota</taxon>
        <taxon>Planctomycetia</taxon>
        <taxon>Isosphaerales</taxon>
        <taxon>Isosphaeraceae</taxon>
        <taxon>Paludisphaera</taxon>
    </lineage>
</organism>
<comment type="pathway">
    <text evidence="2">Porphyrin-containing compound metabolism; protoporphyrin-IX biosynthesis; 5-aminolevulinate from L-glutamyl-tRNA(Glu): step 2/2.</text>
</comment>
<evidence type="ECO:0000256" key="1">
    <source>
        <dbReference type="ARBA" id="ARBA00001933"/>
    </source>
</evidence>
<evidence type="ECO:0000313" key="8">
    <source>
        <dbReference type="EMBL" id="MDG3008033.1"/>
    </source>
</evidence>
<dbReference type="NCBIfam" id="NF000818">
    <property type="entry name" value="PRK00062.1"/>
    <property type="match status" value="1"/>
</dbReference>
<dbReference type="EMBL" id="JARRAG010000002">
    <property type="protein sequence ID" value="MDG3008033.1"/>
    <property type="molecule type" value="Genomic_DNA"/>
</dbReference>
<dbReference type="Gene3D" id="3.40.640.10">
    <property type="entry name" value="Type I PLP-dependent aspartate aminotransferase-like (Major domain)"/>
    <property type="match status" value="1"/>
</dbReference>
<proteinExistence type="inferred from homology"/>
<dbReference type="InterPro" id="IPR049704">
    <property type="entry name" value="Aminotrans_3_PPA_site"/>
</dbReference>